<dbReference type="InterPro" id="IPR003594">
    <property type="entry name" value="HATPase_dom"/>
</dbReference>
<dbReference type="AlphaFoldDB" id="A0A370MZU6"/>
<keyword evidence="2" id="KW-0418">Kinase</keyword>
<name>A0A370MZU6_9BURK</name>
<evidence type="ECO:0000259" key="5">
    <source>
        <dbReference type="Pfam" id="PF02518"/>
    </source>
</evidence>
<dbReference type="GO" id="GO:0016301">
    <property type="term" value="F:kinase activity"/>
    <property type="evidence" value="ECO:0007669"/>
    <property type="project" value="UniProtKB-KW"/>
</dbReference>
<dbReference type="CDD" id="cd16917">
    <property type="entry name" value="HATPase_UhpB-NarQ-NarX-like"/>
    <property type="match status" value="1"/>
</dbReference>
<proteinExistence type="predicted"/>
<gene>
    <name evidence="6" type="ORF">DLM46_32505</name>
</gene>
<evidence type="ECO:0000256" key="4">
    <source>
        <dbReference type="SAM" id="MobiDB-lite"/>
    </source>
</evidence>
<dbReference type="PANTHER" id="PTHR24421">
    <property type="entry name" value="NITRATE/NITRITE SENSOR PROTEIN NARX-RELATED"/>
    <property type="match status" value="1"/>
</dbReference>
<evidence type="ECO:0000256" key="2">
    <source>
        <dbReference type="ARBA" id="ARBA00022777"/>
    </source>
</evidence>
<keyword evidence="1" id="KW-0808">Transferase</keyword>
<dbReference type="PANTHER" id="PTHR24421:SF59">
    <property type="entry name" value="OXYGEN SENSOR HISTIDINE KINASE NREB"/>
    <property type="match status" value="1"/>
</dbReference>
<evidence type="ECO:0000256" key="1">
    <source>
        <dbReference type="ARBA" id="ARBA00022679"/>
    </source>
</evidence>
<accession>A0A370MZU6</accession>
<sequence length="106" mass="11403">MLDKERAIALLRIVQQALTNVARHAGATGVTISLEQVGQHGRLEIRNDGRGFDSSAPRARPFGLVGMRERALMLGREIPLHSAPVSGTSIAARTRADDEAHRQAGV</sequence>
<feature type="region of interest" description="Disordered" evidence="4">
    <location>
        <begin position="85"/>
        <end position="106"/>
    </location>
</feature>
<dbReference type="OrthoDB" id="8752517at2"/>
<dbReference type="Proteomes" id="UP000254875">
    <property type="component" value="Unassembled WGS sequence"/>
</dbReference>
<organism evidence="6 7">
    <name type="scientific">Paraburkholderia lacunae</name>
    <dbReference type="NCBI Taxonomy" id="2211104"/>
    <lineage>
        <taxon>Bacteria</taxon>
        <taxon>Pseudomonadati</taxon>
        <taxon>Pseudomonadota</taxon>
        <taxon>Betaproteobacteria</taxon>
        <taxon>Burkholderiales</taxon>
        <taxon>Burkholderiaceae</taxon>
        <taxon>Paraburkholderia</taxon>
    </lineage>
</organism>
<dbReference type="SUPFAM" id="SSF55874">
    <property type="entry name" value="ATPase domain of HSP90 chaperone/DNA topoisomerase II/histidine kinase"/>
    <property type="match status" value="1"/>
</dbReference>
<feature type="domain" description="Histidine kinase/HSP90-like ATPase" evidence="5">
    <location>
        <begin position="7"/>
        <end position="93"/>
    </location>
</feature>
<feature type="compositionally biased region" description="Basic and acidic residues" evidence="4">
    <location>
        <begin position="94"/>
        <end position="106"/>
    </location>
</feature>
<reference evidence="7" key="1">
    <citation type="submission" date="2018-05" db="EMBL/GenBank/DDBJ databases">
        <authorList>
            <person name="Feng T."/>
        </authorList>
    </citation>
    <scope>NUCLEOTIDE SEQUENCE [LARGE SCALE GENOMIC DNA]</scope>
    <source>
        <strain evidence="7">S27</strain>
    </source>
</reference>
<protein>
    <recommendedName>
        <fullName evidence="5">Histidine kinase/HSP90-like ATPase domain-containing protein</fullName>
    </recommendedName>
</protein>
<dbReference type="Pfam" id="PF02518">
    <property type="entry name" value="HATPase_c"/>
    <property type="match status" value="1"/>
</dbReference>
<dbReference type="InterPro" id="IPR036890">
    <property type="entry name" value="HATPase_C_sf"/>
</dbReference>
<dbReference type="Gene3D" id="3.30.565.10">
    <property type="entry name" value="Histidine kinase-like ATPase, C-terminal domain"/>
    <property type="match status" value="1"/>
</dbReference>
<keyword evidence="7" id="KW-1185">Reference proteome</keyword>
<evidence type="ECO:0000313" key="7">
    <source>
        <dbReference type="Proteomes" id="UP000254875"/>
    </source>
</evidence>
<keyword evidence="3" id="KW-0902">Two-component regulatory system</keyword>
<dbReference type="InterPro" id="IPR050482">
    <property type="entry name" value="Sensor_HK_TwoCompSys"/>
</dbReference>
<evidence type="ECO:0000256" key="3">
    <source>
        <dbReference type="ARBA" id="ARBA00023012"/>
    </source>
</evidence>
<evidence type="ECO:0000313" key="6">
    <source>
        <dbReference type="EMBL" id="RDJ98717.1"/>
    </source>
</evidence>
<dbReference type="GO" id="GO:0000160">
    <property type="term" value="P:phosphorelay signal transduction system"/>
    <property type="evidence" value="ECO:0007669"/>
    <property type="project" value="UniProtKB-KW"/>
</dbReference>
<dbReference type="EMBL" id="QHKS01000031">
    <property type="protein sequence ID" value="RDJ98717.1"/>
    <property type="molecule type" value="Genomic_DNA"/>
</dbReference>
<dbReference type="RefSeq" id="WP_115107779.1">
    <property type="nucleotide sequence ID" value="NZ_QHKS01000031.1"/>
</dbReference>
<comment type="caution">
    <text evidence="6">The sequence shown here is derived from an EMBL/GenBank/DDBJ whole genome shotgun (WGS) entry which is preliminary data.</text>
</comment>